<reference evidence="22" key="2">
    <citation type="submission" date="2020-02" db="EMBL/GenBank/DDBJ databases">
        <title>Esox lucius (northern pike) genome, fEsoLuc1, primary haplotype.</title>
        <authorList>
            <person name="Myers G."/>
            <person name="Karagic N."/>
            <person name="Meyer A."/>
            <person name="Pippel M."/>
            <person name="Reichard M."/>
            <person name="Winkler S."/>
            <person name="Tracey A."/>
            <person name="Sims Y."/>
            <person name="Howe K."/>
            <person name="Rhie A."/>
            <person name="Formenti G."/>
            <person name="Durbin R."/>
            <person name="Fedrigo O."/>
            <person name="Jarvis E.D."/>
        </authorList>
    </citation>
    <scope>NUCLEOTIDE SEQUENCE [LARGE SCALE GENOMIC DNA]</scope>
</reference>
<reference evidence="22" key="3">
    <citation type="submission" date="2025-08" db="UniProtKB">
        <authorList>
            <consortium name="Ensembl"/>
        </authorList>
    </citation>
    <scope>IDENTIFICATION</scope>
</reference>
<evidence type="ECO:0000256" key="3">
    <source>
        <dbReference type="ARBA" id="ARBA00022475"/>
    </source>
</evidence>
<evidence type="ECO:0000256" key="7">
    <source>
        <dbReference type="ARBA" id="ARBA00022741"/>
    </source>
</evidence>
<feature type="chain" id="PRO_5044224329" description="receptor protein-tyrosine kinase" evidence="19">
    <location>
        <begin position="20"/>
        <end position="831"/>
    </location>
</feature>
<dbReference type="PANTHER" id="PTHR24416">
    <property type="entry name" value="TYROSINE-PROTEIN KINASE RECEPTOR"/>
    <property type="match status" value="1"/>
</dbReference>
<keyword evidence="9" id="KW-0067">ATP-binding</keyword>
<evidence type="ECO:0000256" key="15">
    <source>
        <dbReference type="ARBA" id="ARBA00023180"/>
    </source>
</evidence>
<dbReference type="InterPro" id="IPR001245">
    <property type="entry name" value="Ser-Thr/Tyr_kinase_cat_dom"/>
</dbReference>
<keyword evidence="7" id="KW-0547">Nucleotide-binding</keyword>
<dbReference type="PROSITE" id="PS01285">
    <property type="entry name" value="FA58C_1"/>
    <property type="match status" value="1"/>
</dbReference>
<accession>A0A6Q2XDP1</accession>
<dbReference type="PROSITE" id="PS01286">
    <property type="entry name" value="FA58C_2"/>
    <property type="match status" value="1"/>
</dbReference>
<dbReference type="Pfam" id="PF07714">
    <property type="entry name" value="PK_Tyr_Ser-Thr"/>
    <property type="match status" value="1"/>
</dbReference>
<dbReference type="InterPro" id="IPR008979">
    <property type="entry name" value="Galactose-bd-like_sf"/>
</dbReference>
<dbReference type="SMART" id="SM00231">
    <property type="entry name" value="FA58C"/>
    <property type="match status" value="1"/>
</dbReference>
<keyword evidence="23" id="KW-1185">Reference proteome</keyword>
<feature type="transmembrane region" description="Helical" evidence="18">
    <location>
        <begin position="430"/>
        <end position="449"/>
    </location>
</feature>
<evidence type="ECO:0000256" key="17">
    <source>
        <dbReference type="ARBA" id="ARBA00061639"/>
    </source>
</evidence>
<dbReference type="Pfam" id="PF00754">
    <property type="entry name" value="F5_F8_type_C"/>
    <property type="match status" value="1"/>
</dbReference>
<dbReference type="InterPro" id="IPR020635">
    <property type="entry name" value="Tyr_kinase_cat_dom"/>
</dbReference>
<dbReference type="CDD" id="cd00057">
    <property type="entry name" value="FA58C"/>
    <property type="match status" value="1"/>
</dbReference>
<dbReference type="AlphaFoldDB" id="A0A6Q2XDP1"/>
<evidence type="ECO:0000256" key="11">
    <source>
        <dbReference type="ARBA" id="ARBA00023136"/>
    </source>
</evidence>
<evidence type="ECO:0000256" key="12">
    <source>
        <dbReference type="ARBA" id="ARBA00023137"/>
    </source>
</evidence>
<evidence type="ECO:0000259" key="21">
    <source>
        <dbReference type="PROSITE" id="PS50022"/>
    </source>
</evidence>
<dbReference type="GO" id="GO:0038062">
    <property type="term" value="F:protein tyrosine kinase collagen receptor activity"/>
    <property type="evidence" value="ECO:0007669"/>
    <property type="project" value="TreeGrafter"/>
</dbReference>
<evidence type="ECO:0000256" key="9">
    <source>
        <dbReference type="ARBA" id="ARBA00022840"/>
    </source>
</evidence>
<keyword evidence="15" id="KW-0325">Glycoprotein</keyword>
<comment type="similarity">
    <text evidence="17">Belongs to the protein kinase superfamily. Tyr protein kinase family. Insulin receptor subfamily.</text>
</comment>
<keyword evidence="5 18" id="KW-0812">Transmembrane</keyword>
<evidence type="ECO:0000313" key="23">
    <source>
        <dbReference type="Proteomes" id="UP000265140"/>
    </source>
</evidence>
<keyword evidence="6 19" id="KW-0732">Signal</keyword>
<evidence type="ECO:0000256" key="16">
    <source>
        <dbReference type="ARBA" id="ARBA00051243"/>
    </source>
</evidence>
<dbReference type="GeneTree" id="ENSGT00940000159733"/>
<keyword evidence="14" id="KW-0675">Receptor</keyword>
<dbReference type="SMART" id="SM00219">
    <property type="entry name" value="TyrKc"/>
    <property type="match status" value="1"/>
</dbReference>
<evidence type="ECO:0000256" key="6">
    <source>
        <dbReference type="ARBA" id="ARBA00022729"/>
    </source>
</evidence>
<evidence type="ECO:0000256" key="13">
    <source>
        <dbReference type="ARBA" id="ARBA00023157"/>
    </source>
</evidence>
<dbReference type="GO" id="GO:0005886">
    <property type="term" value="C:plasma membrane"/>
    <property type="evidence" value="ECO:0007669"/>
    <property type="project" value="UniProtKB-SubCell"/>
</dbReference>
<keyword evidence="13" id="KW-1015">Disulfide bond</keyword>
<feature type="signal peptide" evidence="19">
    <location>
        <begin position="1"/>
        <end position="19"/>
    </location>
</feature>
<dbReference type="InterPro" id="IPR000719">
    <property type="entry name" value="Prot_kinase_dom"/>
</dbReference>
<gene>
    <name evidence="22" type="primary">DDR1</name>
</gene>
<evidence type="ECO:0000256" key="19">
    <source>
        <dbReference type="SAM" id="SignalP"/>
    </source>
</evidence>
<sequence length="831" mass="92435">MCSPVYLMVVSFPLTSTHAAQCRYALGMEDGTIPDSDITASSAWSDSTEAKHGRLSTGAGDGAWCPLGAVFPSASEYLQVDLRSLHFLALVGTQGRHADGHGQEFARSYRLRYSRDGRSWITWKDRWGQEVVSGNKNTYDVVLKDLGPPIVARYVRFYPLADRVMSVCLRVELYGCLWNDGLLAYTAPVGHVMHLSGSPVYLNDSTYDGSTEAGVQFGGLGQLVDGVLGGDDFTETKELRVWPGYDYLGWSREALGQGSVQIEFHFQKTRSFHTMQVHSNNRHTQGVRVFRKVECQFKPGLLLPWSSPPLLLAIPLEDLKDPSSRPISIPLGGRPAQILRCQFTFADRWLLISEISFYSVSTPPPADFAATTPRSGLPVAKHDSSNTAILIGCLVGIILLLLAVIAVILWRQYWKKILGKVRRKDFQHDFQNGCYILTFTVDAWAWFSLNSVPYTPPPPACGMDMEKGFPSPTEEPPPYPGAPPYPALSPPSVPHYAEADIVSLQGVSGNNTYAVPALSSPSPTAADCSPLPDLPRQCLVFKEKLGEGQFGEVHLCEIESPQDLPNLEFPFNVRKGRPLLVAVKILRPDASKNARNDFLKEGKILSRLKDPNIIRLLGVCVSSEPLCMVTEYMECGDLNQYLSHRVLLDKTGPAHHAATISYPALISMASQIASGMKFLSSLNFVHRDLATRNCLRPIKIADFGMSRNLYAGDYYRIQGRAVLPIRWMAWECILMGKFTTASDVWAFGVTLWEMLSVCQEQPYSSLTDEQVIDNAGEFFRDHGRQVYLSRPDICPQGLYELMLSCWNRDCKLRPSFAHIHSFLTEDAMNMV</sequence>
<feature type="domain" description="F5/8 type C" evidence="21">
    <location>
        <begin position="22"/>
        <end position="176"/>
    </location>
</feature>
<reference evidence="22" key="4">
    <citation type="submission" date="2025-09" db="UniProtKB">
        <authorList>
            <consortium name="Ensembl"/>
        </authorList>
    </citation>
    <scope>IDENTIFICATION</scope>
</reference>
<evidence type="ECO:0000256" key="5">
    <source>
        <dbReference type="ARBA" id="ARBA00022692"/>
    </source>
</evidence>
<dbReference type="Bgee" id="ENSELUG00000006327">
    <property type="expression patterns" value="Expressed in bone element and 11 other cell types or tissues"/>
</dbReference>
<dbReference type="PANTHER" id="PTHR24416:SF333">
    <property type="entry name" value="EPITHELIAL DISCOIDIN DOMAIN-CONTAINING RECEPTOR 1"/>
    <property type="match status" value="1"/>
</dbReference>
<dbReference type="InterPro" id="IPR011009">
    <property type="entry name" value="Kinase-like_dom_sf"/>
</dbReference>
<dbReference type="Gene3D" id="2.60.120.260">
    <property type="entry name" value="Galactose-binding domain-like"/>
    <property type="match status" value="1"/>
</dbReference>
<comment type="catalytic activity">
    <reaction evidence="16">
        <text>L-tyrosyl-[protein] + ATP = O-phospho-L-tyrosyl-[protein] + ADP + H(+)</text>
        <dbReference type="Rhea" id="RHEA:10596"/>
        <dbReference type="Rhea" id="RHEA-COMP:10136"/>
        <dbReference type="Rhea" id="RHEA-COMP:20101"/>
        <dbReference type="ChEBI" id="CHEBI:15378"/>
        <dbReference type="ChEBI" id="CHEBI:30616"/>
        <dbReference type="ChEBI" id="CHEBI:46858"/>
        <dbReference type="ChEBI" id="CHEBI:61978"/>
        <dbReference type="ChEBI" id="CHEBI:456216"/>
        <dbReference type="EC" id="2.7.10.1"/>
    </reaction>
</comment>
<protein>
    <recommendedName>
        <fullName evidence="2">receptor protein-tyrosine kinase</fullName>
        <ecNumber evidence="2">2.7.10.1</ecNumber>
    </recommendedName>
</protein>
<keyword evidence="4" id="KW-0808">Transferase</keyword>
<evidence type="ECO:0000256" key="8">
    <source>
        <dbReference type="ARBA" id="ARBA00022777"/>
    </source>
</evidence>
<dbReference type="Ensembl" id="ENSELUT00000066620.2">
    <property type="protein sequence ID" value="ENSELUP00000052084.2"/>
    <property type="gene ID" value="ENSELUG00000006327.3"/>
</dbReference>
<dbReference type="PROSITE" id="PS50022">
    <property type="entry name" value="FA58C_3"/>
    <property type="match status" value="1"/>
</dbReference>
<dbReference type="GO" id="GO:0051897">
    <property type="term" value="P:positive regulation of phosphatidylinositol 3-kinase/protein kinase B signal transduction"/>
    <property type="evidence" value="ECO:0007669"/>
    <property type="project" value="TreeGrafter"/>
</dbReference>
<keyword evidence="10 18" id="KW-1133">Transmembrane helix</keyword>
<organism evidence="22 23">
    <name type="scientific">Esox lucius</name>
    <name type="common">Northern pike</name>
    <dbReference type="NCBI Taxonomy" id="8010"/>
    <lineage>
        <taxon>Eukaryota</taxon>
        <taxon>Metazoa</taxon>
        <taxon>Chordata</taxon>
        <taxon>Craniata</taxon>
        <taxon>Vertebrata</taxon>
        <taxon>Euteleostomi</taxon>
        <taxon>Actinopterygii</taxon>
        <taxon>Neopterygii</taxon>
        <taxon>Teleostei</taxon>
        <taxon>Protacanthopterygii</taxon>
        <taxon>Esociformes</taxon>
        <taxon>Esocidae</taxon>
        <taxon>Esox</taxon>
    </lineage>
</organism>
<dbReference type="FunFam" id="3.30.200.20:FF:000589">
    <property type="entry name" value="Discoidin domain receptor tyrosine kinase 1"/>
    <property type="match status" value="1"/>
</dbReference>
<dbReference type="SUPFAM" id="SSF49785">
    <property type="entry name" value="Galactose-binding domain-like"/>
    <property type="match status" value="1"/>
</dbReference>
<evidence type="ECO:0000256" key="1">
    <source>
        <dbReference type="ARBA" id="ARBA00004251"/>
    </source>
</evidence>
<comment type="subcellular location">
    <subcellularLocation>
        <location evidence="1">Cell membrane</location>
        <topology evidence="1">Single-pass type I membrane protein</topology>
    </subcellularLocation>
</comment>
<name>A0A6Q2XDP1_ESOLU</name>
<dbReference type="InterPro" id="IPR002011">
    <property type="entry name" value="Tyr_kinase_rcpt_2_CS"/>
</dbReference>
<dbReference type="FunFam" id="1.10.510.10:FF:000053">
    <property type="entry name" value="Epithelial discoidin domain-containing receptor 1"/>
    <property type="match status" value="1"/>
</dbReference>
<dbReference type="GO" id="GO:0043235">
    <property type="term" value="C:receptor complex"/>
    <property type="evidence" value="ECO:0007669"/>
    <property type="project" value="TreeGrafter"/>
</dbReference>
<dbReference type="Gene3D" id="1.10.510.10">
    <property type="entry name" value="Transferase(Phosphotransferase) domain 1"/>
    <property type="match status" value="1"/>
</dbReference>
<dbReference type="Gene3D" id="2.60.120.1190">
    <property type="match status" value="1"/>
</dbReference>
<keyword evidence="11 18" id="KW-0472">Membrane</keyword>
<dbReference type="SUPFAM" id="SSF56112">
    <property type="entry name" value="Protein kinase-like (PK-like)"/>
    <property type="match status" value="1"/>
</dbReference>
<reference evidence="23" key="1">
    <citation type="journal article" date="2014" name="PLoS ONE">
        <title>The genome and linkage map of the northern pike (Esox lucius): conserved synteny revealed between the salmonid sister group and the Neoteleostei.</title>
        <authorList>
            <person name="Rondeau E.B."/>
            <person name="Minkley D.R."/>
            <person name="Leong J.S."/>
            <person name="Messmer A.M."/>
            <person name="Jantzen J.R."/>
            <person name="von Schalburg K.R."/>
            <person name="Lemon C."/>
            <person name="Bird N.H."/>
            <person name="Koop B.F."/>
        </authorList>
    </citation>
    <scope>NUCLEOTIDE SEQUENCE</scope>
</reference>
<evidence type="ECO:0000256" key="10">
    <source>
        <dbReference type="ARBA" id="ARBA00022989"/>
    </source>
</evidence>
<evidence type="ECO:0000256" key="2">
    <source>
        <dbReference type="ARBA" id="ARBA00011902"/>
    </source>
</evidence>
<keyword evidence="3" id="KW-1003">Cell membrane</keyword>
<evidence type="ECO:0000256" key="14">
    <source>
        <dbReference type="ARBA" id="ARBA00023170"/>
    </source>
</evidence>
<proteinExistence type="inferred from homology"/>
<evidence type="ECO:0000256" key="4">
    <source>
        <dbReference type="ARBA" id="ARBA00022679"/>
    </source>
</evidence>
<dbReference type="GO" id="GO:0010976">
    <property type="term" value="P:positive regulation of neuron projection development"/>
    <property type="evidence" value="ECO:0007669"/>
    <property type="project" value="TreeGrafter"/>
</dbReference>
<dbReference type="InterPro" id="IPR000421">
    <property type="entry name" value="FA58C"/>
</dbReference>
<evidence type="ECO:0000259" key="20">
    <source>
        <dbReference type="PROSITE" id="PS50011"/>
    </source>
</evidence>
<dbReference type="GO" id="GO:0005518">
    <property type="term" value="F:collagen binding"/>
    <property type="evidence" value="ECO:0007669"/>
    <property type="project" value="TreeGrafter"/>
</dbReference>
<dbReference type="Gene3D" id="3.30.200.20">
    <property type="entry name" value="Phosphorylase Kinase, domain 1"/>
    <property type="match status" value="1"/>
</dbReference>
<dbReference type="PROSITE" id="PS50011">
    <property type="entry name" value="PROTEIN_KINASE_DOM"/>
    <property type="match status" value="1"/>
</dbReference>
<dbReference type="Pfam" id="PF21114">
    <property type="entry name" value="DDR1-2_DS-like"/>
    <property type="match status" value="1"/>
</dbReference>
<dbReference type="PRINTS" id="PR00109">
    <property type="entry name" value="TYRKINASE"/>
</dbReference>
<dbReference type="EC" id="2.7.10.1" evidence="2"/>
<dbReference type="FunFam" id="2.60.120.260:FF:000007">
    <property type="entry name" value="Discoidin domain receptor tyrosine kinase 1"/>
    <property type="match status" value="1"/>
</dbReference>
<dbReference type="Proteomes" id="UP000265140">
    <property type="component" value="Chromosome 20"/>
</dbReference>
<feature type="transmembrane region" description="Helical" evidence="18">
    <location>
        <begin position="388"/>
        <end position="410"/>
    </location>
</feature>
<dbReference type="PROSITE" id="PS00239">
    <property type="entry name" value="RECEPTOR_TYR_KIN_II"/>
    <property type="match status" value="1"/>
</dbReference>
<evidence type="ECO:0000256" key="18">
    <source>
        <dbReference type="SAM" id="Phobius"/>
    </source>
</evidence>
<feature type="domain" description="Protein kinase" evidence="20">
    <location>
        <begin position="539"/>
        <end position="823"/>
    </location>
</feature>
<evidence type="ECO:0000313" key="22">
    <source>
        <dbReference type="Ensembl" id="ENSELUP00000052084.2"/>
    </source>
</evidence>
<keyword evidence="12" id="KW-0829">Tyrosine-protein kinase</keyword>
<keyword evidence="8" id="KW-0418">Kinase</keyword>
<dbReference type="GO" id="GO:0005524">
    <property type="term" value="F:ATP binding"/>
    <property type="evidence" value="ECO:0007669"/>
    <property type="project" value="UniProtKB-KW"/>
</dbReference>
<dbReference type="InterPro" id="IPR048525">
    <property type="entry name" value="DDR1-2_DS-like"/>
</dbReference>
<dbReference type="InterPro" id="IPR050122">
    <property type="entry name" value="RTK"/>
</dbReference>